<organism evidence="1 2">
    <name type="scientific">Xylaria bambusicola</name>
    <dbReference type="NCBI Taxonomy" id="326684"/>
    <lineage>
        <taxon>Eukaryota</taxon>
        <taxon>Fungi</taxon>
        <taxon>Dikarya</taxon>
        <taxon>Ascomycota</taxon>
        <taxon>Pezizomycotina</taxon>
        <taxon>Sordariomycetes</taxon>
        <taxon>Xylariomycetidae</taxon>
        <taxon>Xylariales</taxon>
        <taxon>Xylariaceae</taxon>
        <taxon>Xylaria</taxon>
    </lineage>
</organism>
<accession>A0AAN7Z7Z6</accession>
<sequence length="90" mass="9744">MAELAAKSYLERSRRDRRVELAKLAHDRHANMSVVMGLSLRVQGHLAHVDYTGGLDTARIYRGLAAAFSSLGDQFLSWGVAVFLPGCGGA</sequence>
<dbReference type="EMBL" id="JAWHQM010000037">
    <property type="protein sequence ID" value="KAK5633917.1"/>
    <property type="molecule type" value="Genomic_DNA"/>
</dbReference>
<name>A0AAN7Z7Z6_9PEZI</name>
<gene>
    <name evidence="1" type="ORF">RRF57_009631</name>
</gene>
<proteinExistence type="predicted"/>
<evidence type="ECO:0000313" key="2">
    <source>
        <dbReference type="Proteomes" id="UP001305414"/>
    </source>
</evidence>
<dbReference type="Proteomes" id="UP001305414">
    <property type="component" value="Unassembled WGS sequence"/>
</dbReference>
<reference evidence="1 2" key="1">
    <citation type="submission" date="2023-10" db="EMBL/GenBank/DDBJ databases">
        <title>Draft genome sequence of Xylaria bambusicola isolate GMP-LS, the root and basal stem rot pathogen of sugarcane in Indonesia.</title>
        <authorList>
            <person name="Selvaraj P."/>
            <person name="Muralishankar V."/>
            <person name="Muruganantham S."/>
            <person name="Sp S."/>
            <person name="Haryani S."/>
            <person name="Lau K.J.X."/>
            <person name="Naqvi N.I."/>
        </authorList>
    </citation>
    <scope>NUCLEOTIDE SEQUENCE [LARGE SCALE GENOMIC DNA]</scope>
    <source>
        <strain evidence="1">GMP-LS</strain>
    </source>
</reference>
<keyword evidence="2" id="KW-1185">Reference proteome</keyword>
<comment type="caution">
    <text evidence="1">The sequence shown here is derived from an EMBL/GenBank/DDBJ whole genome shotgun (WGS) entry which is preliminary data.</text>
</comment>
<evidence type="ECO:0000313" key="1">
    <source>
        <dbReference type="EMBL" id="KAK5633917.1"/>
    </source>
</evidence>
<dbReference type="AlphaFoldDB" id="A0AAN7Z7Z6"/>
<protein>
    <submittedName>
        <fullName evidence="1">Uncharacterized protein</fullName>
    </submittedName>
</protein>